<evidence type="ECO:0000256" key="1">
    <source>
        <dbReference type="ARBA" id="ARBA00009132"/>
    </source>
</evidence>
<dbReference type="EMBL" id="NRRL01000142">
    <property type="protein sequence ID" value="MBK1671077.1"/>
    <property type="molecule type" value="Genomic_DNA"/>
</dbReference>
<evidence type="ECO:0000259" key="8">
    <source>
        <dbReference type="Pfam" id="PF00989"/>
    </source>
</evidence>
<dbReference type="Pfam" id="PF00989">
    <property type="entry name" value="PAS"/>
    <property type="match status" value="1"/>
</dbReference>
<gene>
    <name evidence="9" type="ORF">CKO28_24015</name>
</gene>
<dbReference type="InterPro" id="IPR013767">
    <property type="entry name" value="PAS_fold"/>
</dbReference>
<sequence>MTTTFGDPDLAAKVDAMTQEELNELPFGVLKLDGEGRIIGYNRLEEQIAGLDYSNYLSHNFFTEIAPCMDNPFFRGRFENGIAQGNLAMDFEFESDLDPRAEHIRVRMLNASEPNAYWIFIKRL</sequence>
<accession>A0ABS1DMB9</accession>
<evidence type="ECO:0000313" key="10">
    <source>
        <dbReference type="Proteomes" id="UP001296873"/>
    </source>
</evidence>
<organism evidence="9 10">
    <name type="scientific">Rhodovibrio sodomensis</name>
    <dbReference type="NCBI Taxonomy" id="1088"/>
    <lineage>
        <taxon>Bacteria</taxon>
        <taxon>Pseudomonadati</taxon>
        <taxon>Pseudomonadota</taxon>
        <taxon>Alphaproteobacteria</taxon>
        <taxon>Rhodospirillales</taxon>
        <taxon>Rhodovibrionaceae</taxon>
        <taxon>Rhodovibrio</taxon>
    </lineage>
</organism>
<proteinExistence type="inferred from homology"/>
<evidence type="ECO:0000313" key="9">
    <source>
        <dbReference type="EMBL" id="MBK1671077.1"/>
    </source>
</evidence>
<evidence type="ECO:0000256" key="6">
    <source>
        <dbReference type="ARBA" id="ARBA00023170"/>
    </source>
</evidence>
<dbReference type="SUPFAM" id="SSF55785">
    <property type="entry name" value="PYP-like sensor domain (PAS domain)"/>
    <property type="match status" value="1"/>
</dbReference>
<dbReference type="PIRSF" id="PIRSF000087">
    <property type="entry name" value="PYP"/>
    <property type="match status" value="1"/>
</dbReference>
<keyword evidence="4 7" id="KW-0716">Sensory transduction</keyword>
<evidence type="ECO:0000256" key="2">
    <source>
        <dbReference type="ARBA" id="ARBA00019243"/>
    </source>
</evidence>
<dbReference type="Proteomes" id="UP001296873">
    <property type="component" value="Unassembled WGS sequence"/>
</dbReference>
<evidence type="ECO:0000256" key="4">
    <source>
        <dbReference type="ARBA" id="ARBA00022606"/>
    </source>
</evidence>
<keyword evidence="6 7" id="KW-0675">Receptor</keyword>
<keyword evidence="3 7" id="KW-0600">Photoreceptor protein</keyword>
<dbReference type="RefSeq" id="WP_200343535.1">
    <property type="nucleotide sequence ID" value="NZ_NRRL01000142.1"/>
</dbReference>
<evidence type="ECO:0000256" key="7">
    <source>
        <dbReference type="PIRNR" id="PIRNR000087"/>
    </source>
</evidence>
<name>A0ABS1DMB9_9PROT</name>
<dbReference type="InterPro" id="IPR012130">
    <property type="entry name" value="PYP"/>
</dbReference>
<keyword evidence="5 7" id="KW-0157">Chromophore</keyword>
<evidence type="ECO:0000256" key="5">
    <source>
        <dbReference type="ARBA" id="ARBA00022991"/>
    </source>
</evidence>
<dbReference type="InterPro" id="IPR035965">
    <property type="entry name" value="PAS-like_dom_sf"/>
</dbReference>
<keyword evidence="10" id="KW-1185">Reference proteome</keyword>
<dbReference type="Gene3D" id="3.30.450.20">
    <property type="entry name" value="PAS domain"/>
    <property type="match status" value="1"/>
</dbReference>
<comment type="caution">
    <text evidence="9">The sequence shown here is derived from an EMBL/GenBank/DDBJ whole genome shotgun (WGS) entry which is preliminary data.</text>
</comment>
<reference evidence="9 10" key="1">
    <citation type="journal article" date="2020" name="Microorganisms">
        <title>Osmotic Adaptation and Compatible Solute Biosynthesis of Phototrophic Bacteria as Revealed from Genome Analyses.</title>
        <authorList>
            <person name="Imhoff J.F."/>
            <person name="Rahn T."/>
            <person name="Kunzel S."/>
            <person name="Keller A."/>
            <person name="Neulinger S.C."/>
        </authorList>
    </citation>
    <scope>NUCLEOTIDE SEQUENCE [LARGE SCALE GENOMIC DNA]</scope>
    <source>
        <strain evidence="9 10">DSM 9895</strain>
    </source>
</reference>
<protein>
    <recommendedName>
        <fullName evidence="2 7">Photoactive yellow protein</fullName>
        <shortName evidence="7">PYP</shortName>
    </recommendedName>
</protein>
<feature type="domain" description="PAS fold" evidence="8">
    <location>
        <begin position="19"/>
        <end position="108"/>
    </location>
</feature>
<evidence type="ECO:0000256" key="3">
    <source>
        <dbReference type="ARBA" id="ARBA00022543"/>
    </source>
</evidence>
<comment type="similarity">
    <text evidence="1 7">Belongs to the photoactive yellow protein family.</text>
</comment>